<dbReference type="PROSITE" id="PS00061">
    <property type="entry name" value="ADH_SHORT"/>
    <property type="match status" value="1"/>
</dbReference>
<dbReference type="STRING" id="1271860.SAMN05216174_10534"/>
<protein>
    <submittedName>
        <fullName evidence="4">3-oxoacyl-[acyl-carrier protein] reductase</fullName>
    </submittedName>
</protein>
<dbReference type="InterPro" id="IPR002347">
    <property type="entry name" value="SDR_fam"/>
</dbReference>
<dbReference type="SMART" id="SM00822">
    <property type="entry name" value="PKS_KR"/>
    <property type="match status" value="1"/>
</dbReference>
<reference evidence="5" key="1">
    <citation type="submission" date="2016-10" db="EMBL/GenBank/DDBJ databases">
        <authorList>
            <person name="Varghese N."/>
            <person name="Submissions S."/>
        </authorList>
    </citation>
    <scope>NUCLEOTIDE SEQUENCE [LARGE SCALE GENOMIC DNA]</scope>
    <source>
        <strain evidence="5">IBRC-M 10403</strain>
    </source>
</reference>
<dbReference type="Pfam" id="PF00106">
    <property type="entry name" value="adh_short"/>
    <property type="match status" value="1"/>
</dbReference>
<dbReference type="InterPro" id="IPR036291">
    <property type="entry name" value="NAD(P)-bd_dom_sf"/>
</dbReference>
<organism evidence="4 5">
    <name type="scientific">Actinokineospora iranica</name>
    <dbReference type="NCBI Taxonomy" id="1271860"/>
    <lineage>
        <taxon>Bacteria</taxon>
        <taxon>Bacillati</taxon>
        <taxon>Actinomycetota</taxon>
        <taxon>Actinomycetes</taxon>
        <taxon>Pseudonocardiales</taxon>
        <taxon>Pseudonocardiaceae</taxon>
        <taxon>Actinokineospora</taxon>
    </lineage>
</organism>
<sequence>MTDRYQQFSTSGVGRLLVKRLGLPNPTPLRRFKRGEPALDGPALIGGAPGGRLLDQVSSVLKASGIEVLTSALPVPPGGERGPSYGGLVFDATGISTVEQLRGLYDFFHPVVRSVGACGRIVVLGTPPEKVAGAEELIAQRALEGFVRSLGKELVRGATAQLVYVEAGAEDKIESTLRFLLSGKSAYVDAQVIRVGTHGGNAAEPDDWSAPLAGKVALVTGASRGIGAAIADVLARDGAHVVALDIPAMGGDLAKVANRVGGSAFQLDITAADAPAKLVEYLSGRHGGVDIVVHNAGITRDKKLANMKEAAWDAVLSVNLASQLKVNDALLSQGVLRDGGRIIGVSSIAGIAGNLGQTNYGASKAGVIGMVNAFAPVYAERGITINAVAPGFIETQMTAAVPLFIREAGRRMNSMAQGGLPVDVAETIAWYANPASGAVNGNVVRVCGQSLLGA</sequence>
<dbReference type="PRINTS" id="PR00081">
    <property type="entry name" value="GDHRDH"/>
</dbReference>
<comment type="similarity">
    <text evidence="1 2">Belongs to the short-chain dehydrogenases/reductases (SDR) family.</text>
</comment>
<keyword evidence="5" id="KW-1185">Reference proteome</keyword>
<name>A0A1G6Q2D6_9PSEU</name>
<dbReference type="NCBIfam" id="NF006110">
    <property type="entry name" value="PRK08261.1"/>
    <property type="match status" value="1"/>
</dbReference>
<dbReference type="FunFam" id="3.40.50.720:FF:000338">
    <property type="entry name" value="3-oxoacyl-ACP reductase FabG"/>
    <property type="match status" value="1"/>
</dbReference>
<dbReference type="EMBL" id="FMZZ01000005">
    <property type="protein sequence ID" value="SDC86084.1"/>
    <property type="molecule type" value="Genomic_DNA"/>
</dbReference>
<dbReference type="SUPFAM" id="SSF51735">
    <property type="entry name" value="NAD(P)-binding Rossmann-fold domains"/>
    <property type="match status" value="1"/>
</dbReference>
<accession>A0A1G6Q2D6</accession>
<dbReference type="PRINTS" id="PR00080">
    <property type="entry name" value="SDRFAMILY"/>
</dbReference>
<dbReference type="InterPro" id="IPR020904">
    <property type="entry name" value="Sc_DH/Rdtase_CS"/>
</dbReference>
<dbReference type="PANTHER" id="PTHR42760">
    <property type="entry name" value="SHORT-CHAIN DEHYDROGENASES/REDUCTASES FAMILY MEMBER"/>
    <property type="match status" value="1"/>
</dbReference>
<dbReference type="Gene3D" id="3.40.50.720">
    <property type="entry name" value="NAD(P)-binding Rossmann-like Domain"/>
    <property type="match status" value="2"/>
</dbReference>
<feature type="domain" description="Ketoreductase" evidence="3">
    <location>
        <begin position="215"/>
        <end position="396"/>
    </location>
</feature>
<dbReference type="PANTHER" id="PTHR42760:SF78">
    <property type="entry name" value="3-OXOACYL-[ACYL-CARRIER-PROTEIN] REDUCTASE [NADH]"/>
    <property type="match status" value="1"/>
</dbReference>
<dbReference type="Proteomes" id="UP000199501">
    <property type="component" value="Unassembled WGS sequence"/>
</dbReference>
<evidence type="ECO:0000313" key="4">
    <source>
        <dbReference type="EMBL" id="SDC86084.1"/>
    </source>
</evidence>
<proteinExistence type="inferred from homology"/>
<dbReference type="GO" id="GO:0016616">
    <property type="term" value="F:oxidoreductase activity, acting on the CH-OH group of donors, NAD or NADP as acceptor"/>
    <property type="evidence" value="ECO:0007669"/>
    <property type="project" value="TreeGrafter"/>
</dbReference>
<gene>
    <name evidence="4" type="ORF">SAMN05216174_10534</name>
</gene>
<evidence type="ECO:0000256" key="2">
    <source>
        <dbReference type="RuleBase" id="RU000363"/>
    </source>
</evidence>
<dbReference type="OrthoDB" id="9804774at2"/>
<dbReference type="AlphaFoldDB" id="A0A1G6Q2D6"/>
<dbReference type="InterPro" id="IPR057326">
    <property type="entry name" value="KR_dom"/>
</dbReference>
<dbReference type="RefSeq" id="WP_091450109.1">
    <property type="nucleotide sequence ID" value="NZ_FMZZ01000005.1"/>
</dbReference>
<evidence type="ECO:0000313" key="5">
    <source>
        <dbReference type="Proteomes" id="UP000199501"/>
    </source>
</evidence>
<evidence type="ECO:0000259" key="3">
    <source>
        <dbReference type="SMART" id="SM00822"/>
    </source>
</evidence>
<evidence type="ECO:0000256" key="1">
    <source>
        <dbReference type="ARBA" id="ARBA00006484"/>
    </source>
</evidence>